<proteinExistence type="predicted"/>
<dbReference type="Pfam" id="PF00583">
    <property type="entry name" value="Acetyltransf_1"/>
    <property type="match status" value="1"/>
</dbReference>
<gene>
    <name evidence="4" type="ORF">J2Z69_003488</name>
</gene>
<dbReference type="PROSITE" id="PS51186">
    <property type="entry name" value="GNAT"/>
    <property type="match status" value="1"/>
</dbReference>
<evidence type="ECO:0000313" key="5">
    <source>
        <dbReference type="Proteomes" id="UP001519288"/>
    </source>
</evidence>
<keyword evidence="2" id="KW-0012">Acyltransferase</keyword>
<evidence type="ECO:0000256" key="2">
    <source>
        <dbReference type="ARBA" id="ARBA00023315"/>
    </source>
</evidence>
<dbReference type="PANTHER" id="PTHR43877">
    <property type="entry name" value="AMINOALKYLPHOSPHONATE N-ACETYLTRANSFERASE-RELATED-RELATED"/>
    <property type="match status" value="1"/>
</dbReference>
<dbReference type="InterPro" id="IPR016181">
    <property type="entry name" value="Acyl_CoA_acyltransferase"/>
</dbReference>
<dbReference type="Gene3D" id="3.40.630.30">
    <property type="match status" value="1"/>
</dbReference>
<accession>A0ABS4JL32</accession>
<dbReference type="Proteomes" id="UP001519288">
    <property type="component" value="Unassembled WGS sequence"/>
</dbReference>
<dbReference type="SUPFAM" id="SSF55729">
    <property type="entry name" value="Acyl-CoA N-acyltransferases (Nat)"/>
    <property type="match status" value="1"/>
</dbReference>
<dbReference type="EMBL" id="JAGGLD010000008">
    <property type="protein sequence ID" value="MBP2002415.1"/>
    <property type="molecule type" value="Genomic_DNA"/>
</dbReference>
<evidence type="ECO:0000259" key="3">
    <source>
        <dbReference type="PROSITE" id="PS51186"/>
    </source>
</evidence>
<dbReference type="InterPro" id="IPR050832">
    <property type="entry name" value="Bact_Acetyltransf"/>
</dbReference>
<keyword evidence="5" id="KW-1185">Reference proteome</keyword>
<dbReference type="RefSeq" id="WP_209865402.1">
    <property type="nucleotide sequence ID" value="NZ_JAGGLD010000008.1"/>
</dbReference>
<dbReference type="CDD" id="cd04301">
    <property type="entry name" value="NAT_SF"/>
    <property type="match status" value="1"/>
</dbReference>
<evidence type="ECO:0000313" key="4">
    <source>
        <dbReference type="EMBL" id="MBP2002415.1"/>
    </source>
</evidence>
<name>A0ABS4JL32_9BACL</name>
<sequence>MEIVIRTVDADHEDLKRLIEQLDSYLLTLYPQEEIFTVQLNKGHFIVAYDGEQAVGCGGIVPYTEQIAELKRFYVDPSIRNRGVANHMLVHLEHLARAQGVQELRLETGEPQYEAVQFYIKHGFEEMERFGEYTQCESSRCYVKKFT</sequence>
<reference evidence="4 5" key="1">
    <citation type="submission" date="2021-03" db="EMBL/GenBank/DDBJ databases">
        <title>Genomic Encyclopedia of Type Strains, Phase IV (KMG-IV): sequencing the most valuable type-strain genomes for metagenomic binning, comparative biology and taxonomic classification.</title>
        <authorList>
            <person name="Goeker M."/>
        </authorList>
    </citation>
    <scope>NUCLEOTIDE SEQUENCE [LARGE SCALE GENOMIC DNA]</scope>
    <source>
        <strain evidence="4 5">DSM 26806</strain>
    </source>
</reference>
<keyword evidence="1" id="KW-0808">Transferase</keyword>
<comment type="caution">
    <text evidence="4">The sequence shown here is derived from an EMBL/GenBank/DDBJ whole genome shotgun (WGS) entry which is preliminary data.</text>
</comment>
<protein>
    <submittedName>
        <fullName evidence="4">N-acetylglutamate synthase-like GNAT family acetyltransferase</fullName>
    </submittedName>
</protein>
<organism evidence="4 5">
    <name type="scientific">Paenibacillus shirakamiensis</name>
    <dbReference type="NCBI Taxonomy" id="1265935"/>
    <lineage>
        <taxon>Bacteria</taxon>
        <taxon>Bacillati</taxon>
        <taxon>Bacillota</taxon>
        <taxon>Bacilli</taxon>
        <taxon>Bacillales</taxon>
        <taxon>Paenibacillaceae</taxon>
        <taxon>Paenibacillus</taxon>
    </lineage>
</organism>
<dbReference type="InterPro" id="IPR000182">
    <property type="entry name" value="GNAT_dom"/>
</dbReference>
<feature type="domain" description="N-acetyltransferase" evidence="3">
    <location>
        <begin position="3"/>
        <end position="147"/>
    </location>
</feature>
<dbReference type="PANTHER" id="PTHR43877:SF2">
    <property type="entry name" value="AMINOALKYLPHOSPHONATE N-ACETYLTRANSFERASE-RELATED"/>
    <property type="match status" value="1"/>
</dbReference>
<evidence type="ECO:0000256" key="1">
    <source>
        <dbReference type="ARBA" id="ARBA00022679"/>
    </source>
</evidence>